<feature type="transmembrane region" description="Helical" evidence="1">
    <location>
        <begin position="386"/>
        <end position="406"/>
    </location>
</feature>
<dbReference type="Gramene" id="Aco010610.1.mrna1">
    <property type="protein sequence ID" value="Aco010610.1.mrna1"/>
    <property type="gene ID" value="Aco010610.1.path1"/>
</dbReference>
<keyword evidence="1" id="KW-0812">Transmembrane</keyword>
<evidence type="ECO:0000313" key="2">
    <source>
        <dbReference type="EMBL" id="OAY85977.1"/>
    </source>
</evidence>
<evidence type="ECO:0000313" key="3">
    <source>
        <dbReference type="Proteomes" id="UP000092600"/>
    </source>
</evidence>
<dbReference type="Proteomes" id="UP000092600">
    <property type="component" value="Unassembled WGS sequence"/>
</dbReference>
<proteinExistence type="predicted"/>
<evidence type="ECO:0000256" key="1">
    <source>
        <dbReference type="SAM" id="Phobius"/>
    </source>
</evidence>
<keyword evidence="1" id="KW-0472">Membrane</keyword>
<organism evidence="2 3">
    <name type="scientific">Ananas comosus</name>
    <name type="common">Pineapple</name>
    <name type="synonym">Ananas ananas</name>
    <dbReference type="NCBI Taxonomy" id="4615"/>
    <lineage>
        <taxon>Eukaryota</taxon>
        <taxon>Viridiplantae</taxon>
        <taxon>Streptophyta</taxon>
        <taxon>Embryophyta</taxon>
        <taxon>Tracheophyta</taxon>
        <taxon>Spermatophyta</taxon>
        <taxon>Magnoliopsida</taxon>
        <taxon>Liliopsida</taxon>
        <taxon>Poales</taxon>
        <taxon>Bromeliaceae</taxon>
        <taxon>Bromelioideae</taxon>
        <taxon>Ananas</taxon>
    </lineage>
</organism>
<keyword evidence="1" id="KW-1133">Transmembrane helix</keyword>
<dbReference type="EMBL" id="LSRQ01000022">
    <property type="protein sequence ID" value="OAY85977.1"/>
    <property type="molecule type" value="Genomic_DNA"/>
</dbReference>
<dbReference type="AlphaFoldDB" id="A0A199W931"/>
<sequence length="415" mass="45537">MGERQLESAQQRIRELCGDICAESGGDEFDDMEEAEEYLELNDLLENQESANQLETLTLSLNVPENDAYPEDPGISLEDILKYPYLIDDDMIDLINEPGGNPSLVYSPRSPSQNDAYIELNDFADTVNGLDGGSNLRGLLNFDEPELLSIPDNSGGSYSGESAQRNVVFYDEPGDDTAMEEDDYLELNDLLYSPIASLSRGNVEDDLTAYFNEADENSHRDNVSSKKKSNFTQEVDGVDVTSRNATPEALEPHTLCGESSSARVPEVNNHMGSENVDFNNARGNDASKKPIGKQLAKILESISAPPAFAAEFPPMLGKSIGPILEAHSTGSIRITADMIQIGDYCYSLQKNKENGSALSSSMVSNIPKRTTALEPIKKIQHGAMSLVLRGGFCLFFLSAVILIFSCKLRTWIYSR</sequence>
<gene>
    <name evidence="2" type="ORF">ACMD2_05057</name>
</gene>
<protein>
    <submittedName>
        <fullName evidence="2">Uncharacterized protein</fullName>
    </submittedName>
</protein>
<reference evidence="2 3" key="1">
    <citation type="journal article" date="2016" name="DNA Res.">
        <title>The draft genome of MD-2 pineapple using hybrid error correction of long reads.</title>
        <authorList>
            <person name="Redwan R.M."/>
            <person name="Saidin A."/>
            <person name="Kumar S.V."/>
        </authorList>
    </citation>
    <scope>NUCLEOTIDE SEQUENCE [LARGE SCALE GENOMIC DNA]</scope>
    <source>
        <strain evidence="3">cv. MD2</strain>
        <tissue evidence="2">Leaf</tissue>
    </source>
</reference>
<comment type="caution">
    <text evidence="2">The sequence shown here is derived from an EMBL/GenBank/DDBJ whole genome shotgun (WGS) entry which is preliminary data.</text>
</comment>
<accession>A0A199W931</accession>
<name>A0A199W931_ANACO</name>